<feature type="region of interest" description="Disordered" evidence="5">
    <location>
        <begin position="405"/>
        <end position="451"/>
    </location>
</feature>
<evidence type="ECO:0000256" key="4">
    <source>
        <dbReference type="ARBA" id="ARBA00023242"/>
    </source>
</evidence>
<accession>A0A671KF77</accession>
<comment type="subcellular location">
    <subcellularLocation>
        <location evidence="1">Nucleus</location>
        <location evidence="1">Nucleolus</location>
    </subcellularLocation>
</comment>
<organism evidence="6 7">
    <name type="scientific">Sinocyclocheilus anshuiensis</name>
    <dbReference type="NCBI Taxonomy" id="1608454"/>
    <lineage>
        <taxon>Eukaryota</taxon>
        <taxon>Metazoa</taxon>
        <taxon>Chordata</taxon>
        <taxon>Craniata</taxon>
        <taxon>Vertebrata</taxon>
        <taxon>Euteleostomi</taxon>
        <taxon>Actinopterygii</taxon>
        <taxon>Neopterygii</taxon>
        <taxon>Teleostei</taxon>
        <taxon>Ostariophysi</taxon>
        <taxon>Cypriniformes</taxon>
        <taxon>Cyprinidae</taxon>
        <taxon>Cyprininae</taxon>
        <taxon>Sinocyclocheilus</taxon>
    </lineage>
</organism>
<evidence type="ECO:0000313" key="6">
    <source>
        <dbReference type="Ensembl" id="ENSSANP00000006223.1"/>
    </source>
</evidence>
<feature type="compositionally biased region" description="Acidic residues" evidence="5">
    <location>
        <begin position="407"/>
        <end position="451"/>
    </location>
</feature>
<evidence type="ECO:0000313" key="7">
    <source>
        <dbReference type="Proteomes" id="UP000472260"/>
    </source>
</evidence>
<dbReference type="Ensembl" id="ENSSANT00000006683.1">
    <property type="protein sequence ID" value="ENSSANP00000006223.1"/>
    <property type="gene ID" value="ENSSANG00000003244.1"/>
</dbReference>
<feature type="compositionally biased region" description="Basic residues" evidence="5">
    <location>
        <begin position="728"/>
        <end position="740"/>
    </location>
</feature>
<dbReference type="PANTHER" id="PTHR14150">
    <property type="entry name" value="U3 SMALL NUCLEOLAR RNA-ASSOCIATED PROTEIN 14"/>
    <property type="match status" value="1"/>
</dbReference>
<dbReference type="PANTHER" id="PTHR14150:SF12">
    <property type="entry name" value="U3 SMALL NUCLEOLAR RNA-ASSOCIATED PROTEIN 14 HOMOLOG A"/>
    <property type="match status" value="1"/>
</dbReference>
<evidence type="ECO:0000256" key="5">
    <source>
        <dbReference type="SAM" id="MobiDB-lite"/>
    </source>
</evidence>
<dbReference type="Pfam" id="PF04615">
    <property type="entry name" value="Utp14"/>
    <property type="match status" value="2"/>
</dbReference>
<name>A0A671KF77_9TELE</name>
<dbReference type="Proteomes" id="UP000472260">
    <property type="component" value="Unassembled WGS sequence"/>
</dbReference>
<dbReference type="GO" id="GO:0032040">
    <property type="term" value="C:small-subunit processome"/>
    <property type="evidence" value="ECO:0007669"/>
    <property type="project" value="InterPro"/>
</dbReference>
<evidence type="ECO:0000256" key="1">
    <source>
        <dbReference type="ARBA" id="ARBA00004604"/>
    </source>
</evidence>
<comment type="similarity">
    <text evidence="2">Belongs to the UTP14 family.</text>
</comment>
<dbReference type="AlphaFoldDB" id="A0A671KF77"/>
<feature type="compositionally biased region" description="Basic and acidic residues" evidence="5">
    <location>
        <begin position="716"/>
        <end position="727"/>
    </location>
</feature>
<gene>
    <name evidence="6" type="primary">si:dkey-251i10.3</name>
</gene>
<protein>
    <submittedName>
        <fullName evidence="6">U3 small nucleolar RNA-associated protein 14 homolog A-like</fullName>
    </submittedName>
</protein>
<evidence type="ECO:0000256" key="2">
    <source>
        <dbReference type="ARBA" id="ARBA00007774"/>
    </source>
</evidence>
<feature type="region of interest" description="Disordered" evidence="5">
    <location>
        <begin position="1"/>
        <end position="56"/>
    </location>
</feature>
<dbReference type="GO" id="GO:0006364">
    <property type="term" value="P:rRNA processing"/>
    <property type="evidence" value="ECO:0007669"/>
    <property type="project" value="InterPro"/>
</dbReference>
<proteinExistence type="inferred from homology"/>
<feature type="region of interest" description="Disordered" evidence="5">
    <location>
        <begin position="699"/>
        <end position="740"/>
    </location>
</feature>
<reference evidence="6" key="1">
    <citation type="submission" date="2025-08" db="UniProtKB">
        <authorList>
            <consortium name="Ensembl"/>
        </authorList>
    </citation>
    <scope>IDENTIFICATION</scope>
</reference>
<sequence length="740" mass="84138">MAADEEELSINEQAISASEEEEGSDDERKHKKLLEAISSMGSRKRKKQNERSEASVQVSEFFVNAEGTGEKVNLSDLLGTVEKTSGASNKTKKQLRNLQSSKETLELPLNKQQTEKIQRGIAYEKTAAEVSCWRNIILQNQKAEQMVFPLNQESSGPKRVEQVVAGWKVQTPLEQEIFRLLHINSQPVDDPVLTPVEEQSLKAMSLEEAKIRRAELQKARALQSYYEAKAKREKKIKSKKYHRVQKKAKCKDFLKQFDEMVKTNPEGALEELKKMELSRMEERMSLKHQNSGKWAKSKAIMAKYDDSARKAMQEQLQMNKDLTQKIVVPSDDEHESNEEGLETIPDFVNDSEPVIDSVNPWMRGQLTHEESEVSCVTTEDVQTAEEENEEEELVGEFERKRKLRQADEEDLIPTEEEQPASEVVEEDVVEVSDKEEGDDDDEEEEEEEDVSEFNTLFRLMRSEKTLEDGFLNEGQIRVRNIEDLEVLGEVVDPQPIAEPSLPQAVAVEATSEPPNKKKREIDLKEVLTKEAKAVKVPFLPTVVDEEERDEQISIIKEAFAGDDVISDFIKDKSKREAAGRPEVVDLTLPGWGEWGGVGLKPSRWKRKRFRIKMAPPPPRQDQKLPDVIISENRNASVASHQVSQLPFPFQNTAQFESSIRTPIGPTWNTQSVVKNMTKPKVITKMGAIIEPMVKEDFIKNKTTTPGGKGPAIMLGENKRAKEGTKRSSEKHRGRSQKRRK</sequence>
<keyword evidence="3" id="KW-0597">Phosphoprotein</keyword>
<evidence type="ECO:0000256" key="3">
    <source>
        <dbReference type="ARBA" id="ARBA00022553"/>
    </source>
</evidence>
<dbReference type="InterPro" id="IPR006709">
    <property type="entry name" value="SSU_processome_Utp14"/>
</dbReference>
<keyword evidence="4" id="KW-0539">Nucleus</keyword>
<reference evidence="6" key="2">
    <citation type="submission" date="2025-09" db="UniProtKB">
        <authorList>
            <consortium name="Ensembl"/>
        </authorList>
    </citation>
    <scope>IDENTIFICATION</scope>
</reference>
<keyword evidence="7" id="KW-1185">Reference proteome</keyword>